<protein>
    <submittedName>
        <fullName evidence="2">FbpB family small basic protein</fullName>
    </submittedName>
</protein>
<keyword evidence="1" id="KW-0175">Coiled coil</keyword>
<dbReference type="RefSeq" id="WP_126051389.1">
    <property type="nucleotide sequence ID" value="NZ_QYTV02000006.1"/>
</dbReference>
<comment type="caution">
    <text evidence="2">The sequence shown here is derived from an EMBL/GenBank/DDBJ whole genome shotgun (WGS) entry which is preliminary data.</text>
</comment>
<proteinExistence type="predicted"/>
<dbReference type="Proteomes" id="UP000287156">
    <property type="component" value="Unassembled WGS sequence"/>
</dbReference>
<evidence type="ECO:0000313" key="2">
    <source>
        <dbReference type="EMBL" id="RST73010.1"/>
    </source>
</evidence>
<sequence length="45" mass="5450">MKRNRSKTFLDLVEENRQALLKDLEALERIEDRLEEKHLKRGKIS</sequence>
<dbReference type="EMBL" id="QYTV02000006">
    <property type="protein sequence ID" value="RST73010.1"/>
    <property type="molecule type" value="Genomic_DNA"/>
</dbReference>
<keyword evidence="3" id="KW-1185">Reference proteome</keyword>
<organism evidence="2 3">
    <name type="scientific">Siminovitchia acidinfaciens</name>
    <dbReference type="NCBI Taxonomy" id="2321395"/>
    <lineage>
        <taxon>Bacteria</taxon>
        <taxon>Bacillati</taxon>
        <taxon>Bacillota</taxon>
        <taxon>Bacilli</taxon>
        <taxon>Bacillales</taxon>
        <taxon>Bacillaceae</taxon>
        <taxon>Siminovitchia</taxon>
    </lineage>
</organism>
<dbReference type="AlphaFoldDB" id="A0A429XWY6"/>
<feature type="coiled-coil region" evidence="1">
    <location>
        <begin position="10"/>
        <end position="37"/>
    </location>
</feature>
<gene>
    <name evidence="2" type="ORF">D4T97_014075</name>
</gene>
<dbReference type="OrthoDB" id="2991278at2"/>
<dbReference type="Pfam" id="PF13040">
    <property type="entry name" value="Fur_reg_FbpB"/>
    <property type="match status" value="1"/>
</dbReference>
<name>A0A429XWY6_9BACI</name>
<accession>A0A429XWY6</accession>
<evidence type="ECO:0000256" key="1">
    <source>
        <dbReference type="SAM" id="Coils"/>
    </source>
</evidence>
<reference evidence="2" key="1">
    <citation type="submission" date="2018-12" db="EMBL/GenBank/DDBJ databases">
        <authorList>
            <person name="Sun L."/>
            <person name="Chen Z."/>
        </authorList>
    </citation>
    <scope>NUCLEOTIDE SEQUENCE [LARGE SCALE GENOMIC DNA]</scope>
    <source>
        <strain evidence="2">3-2-2</strain>
    </source>
</reference>
<dbReference type="InterPro" id="IPR025004">
    <property type="entry name" value="SenN/SenS"/>
</dbReference>
<evidence type="ECO:0000313" key="3">
    <source>
        <dbReference type="Proteomes" id="UP000287156"/>
    </source>
</evidence>